<reference evidence="2" key="1">
    <citation type="submission" date="2021-02" db="EMBL/GenBank/DDBJ databases">
        <authorList>
            <person name="Dougan E. K."/>
            <person name="Rhodes N."/>
            <person name="Thang M."/>
            <person name="Chan C."/>
        </authorList>
    </citation>
    <scope>NUCLEOTIDE SEQUENCE</scope>
</reference>
<keyword evidence="3" id="KW-1185">Reference proteome</keyword>
<evidence type="ECO:0000313" key="3">
    <source>
        <dbReference type="Proteomes" id="UP000654075"/>
    </source>
</evidence>
<name>A0A813HPS4_POLGL</name>
<accession>A0A813HPS4</accession>
<comment type="caution">
    <text evidence="2">The sequence shown here is derived from an EMBL/GenBank/DDBJ whole genome shotgun (WGS) entry which is preliminary data.</text>
</comment>
<protein>
    <submittedName>
        <fullName evidence="2">Uncharacterized protein</fullName>
    </submittedName>
</protein>
<evidence type="ECO:0000313" key="2">
    <source>
        <dbReference type="EMBL" id="CAE8639518.1"/>
    </source>
</evidence>
<gene>
    <name evidence="2" type="ORF">PGLA1383_LOCUS54549</name>
</gene>
<feature type="region of interest" description="Disordered" evidence="1">
    <location>
        <begin position="67"/>
        <end position="145"/>
    </location>
</feature>
<dbReference type="Proteomes" id="UP000654075">
    <property type="component" value="Unassembled WGS sequence"/>
</dbReference>
<feature type="compositionally biased region" description="Basic and acidic residues" evidence="1">
    <location>
        <begin position="128"/>
        <end position="139"/>
    </location>
</feature>
<proteinExistence type="predicted"/>
<dbReference type="AlphaFoldDB" id="A0A813HPS4"/>
<dbReference type="EMBL" id="CAJNNV010032279">
    <property type="protein sequence ID" value="CAE8639518.1"/>
    <property type="molecule type" value="Genomic_DNA"/>
</dbReference>
<organism evidence="2 3">
    <name type="scientific">Polarella glacialis</name>
    <name type="common">Dinoflagellate</name>
    <dbReference type="NCBI Taxonomy" id="89957"/>
    <lineage>
        <taxon>Eukaryota</taxon>
        <taxon>Sar</taxon>
        <taxon>Alveolata</taxon>
        <taxon>Dinophyceae</taxon>
        <taxon>Suessiales</taxon>
        <taxon>Suessiaceae</taxon>
        <taxon>Polarella</taxon>
    </lineage>
</organism>
<sequence length="145" mass="15863">MLRRVGLQRGLLRRHNRLKLASWPSDLLAEALSAQPLRLALRPASAAAAAPLQRRDCEVGLCAGLQTRGFAGGSPPSPSSPSSPSRGKTTDLASYAAKGRKVTQRPKPLAGRQLTDEEKEKQRKRREQWHGVEMDKEADAVSFVE</sequence>
<evidence type="ECO:0000256" key="1">
    <source>
        <dbReference type="SAM" id="MobiDB-lite"/>
    </source>
</evidence>